<dbReference type="EMBL" id="CM046102">
    <property type="protein sequence ID" value="KAI8440504.1"/>
    <property type="molecule type" value="Genomic_DNA"/>
</dbReference>
<sequence length="685" mass="75375">MDDDLPTDFQVIVVGTGMVESIVAAACSRIGKNVLHLDSSDHYGGLWASYNFEGLQKFIKEVTSDPTRQLQVYNLSENWYIEKESPPEEGEESKTDPAKKVWSQASFTAEYRKFNIDMTPKLLFSRGPLVELLISSNIARYAEFRCVTRVLTWLDGKLAPVPCSRADVFATEAVGIVEKRMLMKMLTSIVAYNEEEMDNEFKDWNNKTFKEYLTHKGLTPNLIHYVLFAIAGGEHSMPCLEGVRECKKFLMSLGRYGNTPFLWPMYGSGELPQCFCRLCAVFGGVYCLNRPIDKVETKTVAEGKTQVSVLSKSKTLNCDHLVIGVNDCPKDLISQEPVDSCDISKAVFITSSSMLASEKEPLTLLRFPPLGDDGHAVTVIEVGPATGSCPKGLFYSLPRLCAVFGGVYCLNRPIDKVETKTVAEGKTQVSVLSKSKTLNCDHLVIGVNDCPKDLISQEPVDSCDISKAVFITSSSMLASEKEPLTLLRFPPLGDDGHAVTVIEVGPATGSCPKGLFVVYFITKKVNEAESDLRPYAERIFHMGAGEPADDKPKCLWSLFYNVKDAAAAAAAPAAAGVHVCAGPDAGLDFDRAVHQAEKIFKEICPGEEFLPRAPDPEEIVFEDDVTHDQSSARRRAAPARAEKIFKEICPGEEFLPRAPDPEEIVFEDDVTHGPEFSAEEGDAKQ</sequence>
<comment type="caution">
    <text evidence="1">The sequence shown here is derived from an EMBL/GenBank/DDBJ whole genome shotgun (WGS) entry which is preliminary data.</text>
</comment>
<proteinExistence type="predicted"/>
<dbReference type="Proteomes" id="UP001064048">
    <property type="component" value="Chromosome 2"/>
</dbReference>
<reference evidence="1 2" key="1">
    <citation type="journal article" date="2022" name="Genome Biol. Evol.">
        <title>The Spruce Budworm Genome: Reconstructing the Evolutionary History of Antifreeze Proteins.</title>
        <authorList>
            <person name="Beliveau C."/>
            <person name="Gagne P."/>
            <person name="Picq S."/>
            <person name="Vernygora O."/>
            <person name="Keeling C.I."/>
            <person name="Pinkney K."/>
            <person name="Doucet D."/>
            <person name="Wen F."/>
            <person name="Johnston J.S."/>
            <person name="Maaroufi H."/>
            <person name="Boyle B."/>
            <person name="Laroche J."/>
            <person name="Dewar K."/>
            <person name="Juretic N."/>
            <person name="Blackburn G."/>
            <person name="Nisole A."/>
            <person name="Brunet B."/>
            <person name="Brandao M."/>
            <person name="Lumley L."/>
            <person name="Duan J."/>
            <person name="Quan G."/>
            <person name="Lucarotti C.J."/>
            <person name="Roe A.D."/>
            <person name="Sperling F.A.H."/>
            <person name="Levesque R.C."/>
            <person name="Cusson M."/>
        </authorList>
    </citation>
    <scope>NUCLEOTIDE SEQUENCE [LARGE SCALE GENOMIC DNA]</scope>
    <source>
        <strain evidence="1">Glfc:IPQL:Cfum</strain>
    </source>
</reference>
<evidence type="ECO:0000313" key="2">
    <source>
        <dbReference type="Proteomes" id="UP001064048"/>
    </source>
</evidence>
<keyword evidence="2" id="KW-1185">Reference proteome</keyword>
<gene>
    <name evidence="1" type="ORF">MSG28_001767</name>
</gene>
<protein>
    <submittedName>
        <fullName evidence="1">Uncharacterized protein</fullName>
    </submittedName>
</protein>
<organism evidence="1 2">
    <name type="scientific">Choristoneura fumiferana</name>
    <name type="common">Spruce budworm moth</name>
    <name type="synonym">Archips fumiferana</name>
    <dbReference type="NCBI Taxonomy" id="7141"/>
    <lineage>
        <taxon>Eukaryota</taxon>
        <taxon>Metazoa</taxon>
        <taxon>Ecdysozoa</taxon>
        <taxon>Arthropoda</taxon>
        <taxon>Hexapoda</taxon>
        <taxon>Insecta</taxon>
        <taxon>Pterygota</taxon>
        <taxon>Neoptera</taxon>
        <taxon>Endopterygota</taxon>
        <taxon>Lepidoptera</taxon>
        <taxon>Glossata</taxon>
        <taxon>Ditrysia</taxon>
        <taxon>Tortricoidea</taxon>
        <taxon>Tortricidae</taxon>
        <taxon>Tortricinae</taxon>
        <taxon>Choristoneura</taxon>
    </lineage>
</organism>
<name>A0ACC0KVW4_CHOFU</name>
<evidence type="ECO:0000313" key="1">
    <source>
        <dbReference type="EMBL" id="KAI8440504.1"/>
    </source>
</evidence>
<accession>A0ACC0KVW4</accession>